<dbReference type="CDD" id="cd16152">
    <property type="entry name" value="sulfatase_like"/>
    <property type="match status" value="1"/>
</dbReference>
<proteinExistence type="inferred from homology"/>
<dbReference type="Gene3D" id="3.40.720.10">
    <property type="entry name" value="Alkaline Phosphatase, subunit A"/>
    <property type="match status" value="1"/>
</dbReference>
<dbReference type="SUPFAM" id="SSF53649">
    <property type="entry name" value="Alkaline phosphatase-like"/>
    <property type="match status" value="1"/>
</dbReference>
<dbReference type="PANTHER" id="PTHR42693:SF53">
    <property type="entry name" value="ENDO-4-O-SULFATASE"/>
    <property type="match status" value="1"/>
</dbReference>
<dbReference type="OrthoDB" id="279611at2"/>
<dbReference type="InterPro" id="IPR000917">
    <property type="entry name" value="Sulfatase_N"/>
</dbReference>
<dbReference type="PANTHER" id="PTHR42693">
    <property type="entry name" value="ARYLSULFATASE FAMILY MEMBER"/>
    <property type="match status" value="1"/>
</dbReference>
<accession>A0A4R1QRH0</accession>
<evidence type="ECO:0000259" key="3">
    <source>
        <dbReference type="Pfam" id="PF00884"/>
    </source>
</evidence>
<dbReference type="EMBL" id="SLUN01000050">
    <property type="protein sequence ID" value="TCL56466.1"/>
    <property type="molecule type" value="Genomic_DNA"/>
</dbReference>
<dbReference type="Proteomes" id="UP000295008">
    <property type="component" value="Unassembled WGS sequence"/>
</dbReference>
<reference evidence="4 5" key="1">
    <citation type="submission" date="2019-03" db="EMBL/GenBank/DDBJ databases">
        <title>Genomic Encyclopedia of Type Strains, Phase IV (KMG-IV): sequencing the most valuable type-strain genomes for metagenomic binning, comparative biology and taxonomic classification.</title>
        <authorList>
            <person name="Goeker M."/>
        </authorList>
    </citation>
    <scope>NUCLEOTIDE SEQUENCE [LARGE SCALE GENOMIC DNA]</scope>
    <source>
        <strain evidence="4 5">LX-B</strain>
    </source>
</reference>
<evidence type="ECO:0000313" key="4">
    <source>
        <dbReference type="EMBL" id="TCL56466.1"/>
    </source>
</evidence>
<name>A0A4R1QRH0_HYDET</name>
<sequence>MNKPNIIFFFTDQQRWDTCGCYGQPLPVTPNLDQMAGDGVIFMNAFTCQPVCGPARSCLQTGKYATETGCFRNDIGLPLGEKTIAHHLSEQGYKVGYIGKWHLASNNSDSSGEDRPQNGIVYDFKTKPVPLTHRGGWNDEWIASDVLEFTSHAYDGHMFDKDNRVKEFPPGRYRADVQTDWVLDVLERWGKEDQPFMLFLSYIEPHHQNDHHRYEGPHGSKEKFKNFIPPGDLAGAEGDWPENYPDYLGCIHSLDDNLRRIREKLNQLGIEDNTVIIFTSDHGSHFRTRNRGLQGAHYDDYKRSCHDGCIRIPLIIRGPGFEGGKVIKDLVSLIDLPSTLLACAGISKPESMHGRPLQDLVSGTATDWPEEVFLQISESWVARAIRTKRWKYCVYAPEKNAWTESCSDVYVDQYLYDLENDPYEQNNLMGNPDYQVIRDNLAEILKRRMAEAGENTPELISVMKG</sequence>
<organism evidence="4 5">
    <name type="scientific">Hydrogenispora ethanolica</name>
    <dbReference type="NCBI Taxonomy" id="1082276"/>
    <lineage>
        <taxon>Bacteria</taxon>
        <taxon>Bacillati</taxon>
        <taxon>Bacillota</taxon>
        <taxon>Hydrogenispora</taxon>
    </lineage>
</organism>
<comment type="caution">
    <text evidence="4">The sequence shown here is derived from an EMBL/GenBank/DDBJ whole genome shotgun (WGS) entry which is preliminary data.</text>
</comment>
<dbReference type="RefSeq" id="WP_132017403.1">
    <property type="nucleotide sequence ID" value="NZ_SLUN01000050.1"/>
</dbReference>
<dbReference type="InterPro" id="IPR017850">
    <property type="entry name" value="Alkaline_phosphatase_core_sf"/>
</dbReference>
<dbReference type="GO" id="GO:0004065">
    <property type="term" value="F:arylsulfatase activity"/>
    <property type="evidence" value="ECO:0007669"/>
    <property type="project" value="TreeGrafter"/>
</dbReference>
<protein>
    <submittedName>
        <fullName evidence="4">Putative sulfatase</fullName>
    </submittedName>
</protein>
<feature type="domain" description="Sulfatase N-terminal" evidence="3">
    <location>
        <begin position="4"/>
        <end position="346"/>
    </location>
</feature>
<evidence type="ECO:0000256" key="1">
    <source>
        <dbReference type="ARBA" id="ARBA00008779"/>
    </source>
</evidence>
<keyword evidence="5" id="KW-1185">Reference proteome</keyword>
<comment type="similarity">
    <text evidence="1">Belongs to the sulfatase family.</text>
</comment>
<evidence type="ECO:0000313" key="5">
    <source>
        <dbReference type="Proteomes" id="UP000295008"/>
    </source>
</evidence>
<dbReference type="InterPro" id="IPR050738">
    <property type="entry name" value="Sulfatase"/>
</dbReference>
<gene>
    <name evidence="4" type="ORF">EDC14_105020</name>
</gene>
<dbReference type="AlphaFoldDB" id="A0A4R1QRH0"/>
<evidence type="ECO:0000256" key="2">
    <source>
        <dbReference type="ARBA" id="ARBA00022801"/>
    </source>
</evidence>
<dbReference type="Pfam" id="PF00884">
    <property type="entry name" value="Sulfatase"/>
    <property type="match status" value="1"/>
</dbReference>
<keyword evidence="2" id="KW-0378">Hydrolase</keyword>